<protein>
    <submittedName>
        <fullName evidence="1">Uncharacterized protein</fullName>
    </submittedName>
</protein>
<dbReference type="AlphaFoldDB" id="K0SUR6"/>
<sequence length="153" mass="16726">MGSGIGSVQIGQKSSSACSCPWLNSLSSLSSAARCLHAFLCFLRWVFWQSTLQYLTRRQAVQFLSFTASLASLPQFAQASFSMPLILEVRMARRGVTTVWMSFSCRSPVNQFSMSGIFGFFCLSIEATGGVSGHGRWTWSQTQSVSAAQDIPS</sequence>
<evidence type="ECO:0000313" key="1">
    <source>
        <dbReference type="EMBL" id="EJK64741.1"/>
    </source>
</evidence>
<name>K0SUR6_THAOC</name>
<organism evidence="1 2">
    <name type="scientific">Thalassiosira oceanica</name>
    <name type="common">Marine diatom</name>
    <dbReference type="NCBI Taxonomy" id="159749"/>
    <lineage>
        <taxon>Eukaryota</taxon>
        <taxon>Sar</taxon>
        <taxon>Stramenopiles</taxon>
        <taxon>Ochrophyta</taxon>
        <taxon>Bacillariophyta</taxon>
        <taxon>Coscinodiscophyceae</taxon>
        <taxon>Thalassiosirophycidae</taxon>
        <taxon>Thalassiosirales</taxon>
        <taxon>Thalassiosiraceae</taxon>
        <taxon>Thalassiosira</taxon>
    </lineage>
</organism>
<dbReference type="Proteomes" id="UP000266841">
    <property type="component" value="Unassembled WGS sequence"/>
</dbReference>
<evidence type="ECO:0000313" key="2">
    <source>
        <dbReference type="Proteomes" id="UP000266841"/>
    </source>
</evidence>
<accession>K0SUR6</accession>
<comment type="caution">
    <text evidence="1">The sequence shown here is derived from an EMBL/GenBank/DDBJ whole genome shotgun (WGS) entry which is preliminary data.</text>
</comment>
<gene>
    <name evidence="1" type="ORF">THAOC_14492</name>
</gene>
<dbReference type="EMBL" id="AGNL01016933">
    <property type="protein sequence ID" value="EJK64741.1"/>
    <property type="molecule type" value="Genomic_DNA"/>
</dbReference>
<keyword evidence="2" id="KW-1185">Reference proteome</keyword>
<reference evidence="1 2" key="1">
    <citation type="journal article" date="2012" name="Genome Biol.">
        <title>Genome and low-iron response of an oceanic diatom adapted to chronic iron limitation.</title>
        <authorList>
            <person name="Lommer M."/>
            <person name="Specht M."/>
            <person name="Roy A.S."/>
            <person name="Kraemer L."/>
            <person name="Andreson R."/>
            <person name="Gutowska M.A."/>
            <person name="Wolf J."/>
            <person name="Bergner S.V."/>
            <person name="Schilhabel M.B."/>
            <person name="Klostermeier U.C."/>
            <person name="Beiko R.G."/>
            <person name="Rosenstiel P."/>
            <person name="Hippler M."/>
            <person name="Laroche J."/>
        </authorList>
    </citation>
    <scope>NUCLEOTIDE SEQUENCE [LARGE SCALE GENOMIC DNA]</scope>
    <source>
        <strain evidence="1 2">CCMP1005</strain>
    </source>
</reference>
<proteinExistence type="predicted"/>